<keyword evidence="3 4" id="KW-0175">Coiled coil</keyword>
<evidence type="ECO:0000256" key="5">
    <source>
        <dbReference type="SAM" id="MobiDB-lite"/>
    </source>
</evidence>
<gene>
    <name evidence="6" type="ORF">CRHIZ90672A_00003108</name>
</gene>
<evidence type="ECO:0000256" key="2">
    <source>
        <dbReference type="ARBA" id="ARBA00013807"/>
    </source>
</evidence>
<evidence type="ECO:0000313" key="6">
    <source>
        <dbReference type="EMBL" id="CAH0029544.1"/>
    </source>
</evidence>
<dbReference type="GO" id="GO:0032991">
    <property type="term" value="C:protein-containing complex"/>
    <property type="evidence" value="ECO:0007669"/>
    <property type="project" value="UniProtKB-ARBA"/>
</dbReference>
<evidence type="ECO:0000256" key="4">
    <source>
        <dbReference type="SAM" id="Coils"/>
    </source>
</evidence>
<organism evidence="6 7">
    <name type="scientific">Clonostachys rhizophaga</name>
    <dbReference type="NCBI Taxonomy" id="160324"/>
    <lineage>
        <taxon>Eukaryota</taxon>
        <taxon>Fungi</taxon>
        <taxon>Dikarya</taxon>
        <taxon>Ascomycota</taxon>
        <taxon>Pezizomycotina</taxon>
        <taxon>Sordariomycetes</taxon>
        <taxon>Hypocreomycetidae</taxon>
        <taxon>Hypocreales</taxon>
        <taxon>Bionectriaceae</taxon>
        <taxon>Clonostachys</taxon>
    </lineage>
</organism>
<dbReference type="GO" id="GO:0000323">
    <property type="term" value="C:lytic vacuole"/>
    <property type="evidence" value="ECO:0007669"/>
    <property type="project" value="TreeGrafter"/>
</dbReference>
<dbReference type="Proteomes" id="UP000696573">
    <property type="component" value="Unassembled WGS sequence"/>
</dbReference>
<comment type="caution">
    <text evidence="6">The sequence shown here is derived from an EMBL/GenBank/DDBJ whole genome shotgun (WGS) entry which is preliminary data.</text>
</comment>
<dbReference type="AlphaFoldDB" id="A0A9N9VVI3"/>
<reference evidence="6" key="1">
    <citation type="submission" date="2021-10" db="EMBL/GenBank/DDBJ databases">
        <authorList>
            <person name="Piombo E."/>
        </authorList>
    </citation>
    <scope>NUCLEOTIDE SEQUENCE</scope>
</reference>
<keyword evidence="7" id="KW-1185">Reference proteome</keyword>
<feature type="coiled-coil region" evidence="4">
    <location>
        <begin position="34"/>
        <end position="104"/>
    </location>
</feature>
<dbReference type="PANTHER" id="PTHR15157">
    <property type="entry name" value="UV RADIATION RESISTANCE-ASSOCIATED GENE PROTEIN"/>
    <property type="match status" value="1"/>
</dbReference>
<feature type="region of interest" description="Disordered" evidence="5">
    <location>
        <begin position="439"/>
        <end position="468"/>
    </location>
</feature>
<dbReference type="GO" id="GO:0005768">
    <property type="term" value="C:endosome"/>
    <property type="evidence" value="ECO:0007669"/>
    <property type="project" value="TreeGrafter"/>
</dbReference>
<evidence type="ECO:0000256" key="1">
    <source>
        <dbReference type="ARBA" id="ARBA00009574"/>
    </source>
</evidence>
<dbReference type="PANTHER" id="PTHR15157:SF13">
    <property type="entry name" value="AUTOPHAGY-RELATED PROTEIN 14"/>
    <property type="match status" value="1"/>
</dbReference>
<dbReference type="OrthoDB" id="16772at2759"/>
<protein>
    <recommendedName>
        <fullName evidence="2">Autophagy-related protein 14</fullName>
    </recommendedName>
</protein>
<evidence type="ECO:0000313" key="7">
    <source>
        <dbReference type="Proteomes" id="UP000696573"/>
    </source>
</evidence>
<sequence length="468" mass="51882">MECDICHRGHDPVRQPFLCAVDARNQLYQGRLKSVQLLMENEELRNQIRGAIDNPSDTTSLASSVAQSKRVTVEGETSRILEAANKLRDEIKAARDEIQARKATIARRRSDLATASEGLTGRRSKQQKELEKASQRLNYRWSQSAEDMSTTRAFLYAEAADLYGLRRLSKDNPEYELGRIPVVNLLDMNSDTIQALEPEYITTSLGHITHIVMLASYYFAIRLPAEITLPHRDYPYPTINTIISSYQGKIPTFPGSSLSAPPSTTSLENGSKSIPRARPLYLHKPLPQLLRDDPTAYSFFLEGVSLLAYDVAWLCNSQSIVFSGQNVADDICQMGRNLYNLLVESQAAVAAGAAATRAAHDKSGAKDREPKPEASWLGRFSHGTTFYHLTSSEGNDLVKSFKLPSPVKVVDRLKKKLVGDAPAPDWEVLDDDAWKVEDAFGQPRADQGNGVEGKPKSVGSSKGWMKVK</sequence>
<name>A0A9N9VVI3_9HYPO</name>
<proteinExistence type="inferred from homology"/>
<accession>A0A9N9VVI3</accession>
<dbReference type="GO" id="GO:0000149">
    <property type="term" value="F:SNARE binding"/>
    <property type="evidence" value="ECO:0007669"/>
    <property type="project" value="TreeGrafter"/>
</dbReference>
<dbReference type="InterPro" id="IPR018791">
    <property type="entry name" value="UV_resistance/autophagy_Atg14"/>
</dbReference>
<dbReference type="EMBL" id="CABFNQ020000740">
    <property type="protein sequence ID" value="CAH0029544.1"/>
    <property type="molecule type" value="Genomic_DNA"/>
</dbReference>
<comment type="similarity">
    <text evidence="1">Belongs to the ATG14 family.</text>
</comment>
<dbReference type="GO" id="GO:0035493">
    <property type="term" value="P:SNARE complex assembly"/>
    <property type="evidence" value="ECO:0007669"/>
    <property type="project" value="TreeGrafter"/>
</dbReference>
<evidence type="ECO:0000256" key="3">
    <source>
        <dbReference type="ARBA" id="ARBA00023054"/>
    </source>
</evidence>
<dbReference type="Pfam" id="PF10186">
    <property type="entry name" value="ATG14"/>
    <property type="match status" value="1"/>
</dbReference>